<dbReference type="AlphaFoldDB" id="A0AAV2I8H3"/>
<evidence type="ECO:0000256" key="2">
    <source>
        <dbReference type="ARBA" id="ARBA00022741"/>
    </source>
</evidence>
<protein>
    <recommendedName>
        <fullName evidence="4">AIG1-type G domain-containing protein</fullName>
    </recommendedName>
</protein>
<dbReference type="PANTHER" id="PTHR10903">
    <property type="entry name" value="GTPASE, IMAP FAMILY MEMBER-RELATED"/>
    <property type="match status" value="1"/>
</dbReference>
<evidence type="ECO:0000256" key="1">
    <source>
        <dbReference type="ARBA" id="ARBA00008535"/>
    </source>
</evidence>
<dbReference type="Gene3D" id="3.40.50.300">
    <property type="entry name" value="P-loop containing nucleotide triphosphate hydrolases"/>
    <property type="match status" value="1"/>
</dbReference>
<comment type="caution">
    <text evidence="5">The sequence shown here is derived from an EMBL/GenBank/DDBJ whole genome shotgun (WGS) entry which is preliminary data.</text>
</comment>
<evidence type="ECO:0000259" key="4">
    <source>
        <dbReference type="PROSITE" id="PS51720"/>
    </source>
</evidence>
<dbReference type="PANTHER" id="PTHR10903:SF184">
    <property type="entry name" value="GTP-BINDING PROTEIN A"/>
    <property type="match status" value="1"/>
</dbReference>
<sequence>MEKFDCTDLGMDKHYPADFLGILLVGRTGDGKSSSGNTILQSNHFGTSCSVDSGTTSAECGCSWFEDKFLKVVDCPGLGDTRLNDMDDVNQFIDSINTALTYNPKGYHAMLYVIKFGNRFTREYDLNVQILKRVLGDKFIKNHCIILMTFGDCFEMFHEGKINFSFETWVEKQENEYFCKLLKECNQRIVLFNNRTNDFEKKRAQIRKLLNIIVEISEQGKLYTNEDFEKVEAKRQELLADLRKDKYKQ</sequence>
<proteinExistence type="inferred from homology"/>
<evidence type="ECO:0000256" key="3">
    <source>
        <dbReference type="ARBA" id="ARBA00023134"/>
    </source>
</evidence>
<organism evidence="5 6">
    <name type="scientific">Lymnaea stagnalis</name>
    <name type="common">Great pond snail</name>
    <name type="synonym">Helix stagnalis</name>
    <dbReference type="NCBI Taxonomy" id="6523"/>
    <lineage>
        <taxon>Eukaryota</taxon>
        <taxon>Metazoa</taxon>
        <taxon>Spiralia</taxon>
        <taxon>Lophotrochozoa</taxon>
        <taxon>Mollusca</taxon>
        <taxon>Gastropoda</taxon>
        <taxon>Heterobranchia</taxon>
        <taxon>Euthyneura</taxon>
        <taxon>Panpulmonata</taxon>
        <taxon>Hygrophila</taxon>
        <taxon>Lymnaeoidea</taxon>
        <taxon>Lymnaeidae</taxon>
        <taxon>Lymnaea</taxon>
    </lineage>
</organism>
<reference evidence="5 6" key="1">
    <citation type="submission" date="2024-04" db="EMBL/GenBank/DDBJ databases">
        <authorList>
            <consortium name="Genoscope - CEA"/>
            <person name="William W."/>
        </authorList>
    </citation>
    <scope>NUCLEOTIDE SEQUENCE [LARGE SCALE GENOMIC DNA]</scope>
</reference>
<dbReference type="InterPro" id="IPR027417">
    <property type="entry name" value="P-loop_NTPase"/>
</dbReference>
<keyword evidence="6" id="KW-1185">Reference proteome</keyword>
<dbReference type="Proteomes" id="UP001497497">
    <property type="component" value="Unassembled WGS sequence"/>
</dbReference>
<name>A0AAV2I8H3_LYMST</name>
<feature type="domain" description="AIG1-type G" evidence="4">
    <location>
        <begin position="17"/>
        <end position="232"/>
    </location>
</feature>
<dbReference type="PROSITE" id="PS51720">
    <property type="entry name" value="G_AIG1"/>
    <property type="match status" value="1"/>
</dbReference>
<gene>
    <name evidence="5" type="ORF">GSLYS_00015980001</name>
</gene>
<evidence type="ECO:0000313" key="6">
    <source>
        <dbReference type="Proteomes" id="UP001497497"/>
    </source>
</evidence>
<dbReference type="GO" id="GO:0005525">
    <property type="term" value="F:GTP binding"/>
    <property type="evidence" value="ECO:0007669"/>
    <property type="project" value="UniProtKB-KW"/>
</dbReference>
<dbReference type="InterPro" id="IPR045058">
    <property type="entry name" value="GIMA/IAN/Toc"/>
</dbReference>
<dbReference type="InterPro" id="IPR006703">
    <property type="entry name" value="G_AIG1"/>
</dbReference>
<dbReference type="SUPFAM" id="SSF52540">
    <property type="entry name" value="P-loop containing nucleoside triphosphate hydrolases"/>
    <property type="match status" value="1"/>
</dbReference>
<comment type="similarity">
    <text evidence="1">Belongs to the TRAFAC class TrmE-Era-EngA-EngB-Septin-like GTPase superfamily. AIG1/Toc34/Toc159-like paraseptin GTPase family. IAN subfamily.</text>
</comment>
<accession>A0AAV2I8H3</accession>
<dbReference type="EMBL" id="CAXITT010000483">
    <property type="protein sequence ID" value="CAL1542386.1"/>
    <property type="molecule type" value="Genomic_DNA"/>
</dbReference>
<evidence type="ECO:0000313" key="5">
    <source>
        <dbReference type="EMBL" id="CAL1542386.1"/>
    </source>
</evidence>
<keyword evidence="3" id="KW-0342">GTP-binding</keyword>
<dbReference type="Pfam" id="PF04548">
    <property type="entry name" value="AIG1"/>
    <property type="match status" value="1"/>
</dbReference>
<keyword evidence="2" id="KW-0547">Nucleotide-binding</keyword>